<name>A0A1I6UJX8_9BACL</name>
<accession>A0A1I6UJX8</accession>
<dbReference type="InterPro" id="IPR052703">
    <property type="entry name" value="Aromatic_CoA_ox/epox"/>
</dbReference>
<dbReference type="NCBIfam" id="TIGR02158">
    <property type="entry name" value="PA_CoA_Oxy3"/>
    <property type="match status" value="1"/>
</dbReference>
<dbReference type="RefSeq" id="WP_091839471.1">
    <property type="nucleotide sequence ID" value="NZ_FPAA01000017.1"/>
</dbReference>
<protein>
    <submittedName>
        <fullName evidence="1">Ring-1,2-phenylacetyl-CoA epoxidase subunit PaaC</fullName>
    </submittedName>
</protein>
<reference evidence="2" key="1">
    <citation type="submission" date="2016-10" db="EMBL/GenBank/DDBJ databases">
        <authorList>
            <person name="Varghese N."/>
            <person name="Submissions S."/>
        </authorList>
    </citation>
    <scope>NUCLEOTIDE SEQUENCE [LARGE SCALE GENOMIC DNA]</scope>
    <source>
        <strain evidence="2">DSM 45789</strain>
    </source>
</reference>
<dbReference type="GO" id="GO:0005829">
    <property type="term" value="C:cytosol"/>
    <property type="evidence" value="ECO:0007669"/>
    <property type="project" value="TreeGrafter"/>
</dbReference>
<dbReference type="InterPro" id="IPR009078">
    <property type="entry name" value="Ferritin-like_SF"/>
</dbReference>
<dbReference type="PIRSF" id="PIRSF037834">
    <property type="entry name" value="PA_CoA_Oase3"/>
    <property type="match status" value="1"/>
</dbReference>
<dbReference type="GO" id="GO:0010124">
    <property type="term" value="P:phenylacetate catabolic process"/>
    <property type="evidence" value="ECO:0007669"/>
    <property type="project" value="InterPro"/>
</dbReference>
<dbReference type="InterPro" id="IPR007814">
    <property type="entry name" value="PaaA_PaaC"/>
</dbReference>
<dbReference type="PANTHER" id="PTHR30458:SF0">
    <property type="entry name" value="1,2-PHENYLACETYL-COA EPOXIDASE, SUBUNIT C"/>
    <property type="match status" value="1"/>
</dbReference>
<dbReference type="Proteomes" id="UP000198660">
    <property type="component" value="Unassembled WGS sequence"/>
</dbReference>
<evidence type="ECO:0000313" key="1">
    <source>
        <dbReference type="EMBL" id="SFT01587.1"/>
    </source>
</evidence>
<dbReference type="InterPro" id="IPR012347">
    <property type="entry name" value="Ferritin-like"/>
</dbReference>
<dbReference type="OrthoDB" id="9789947at2"/>
<dbReference type="InterPro" id="IPR011882">
    <property type="entry name" value="PaaC"/>
</dbReference>
<gene>
    <name evidence="1" type="ORF">SAMN05444972_11713</name>
</gene>
<dbReference type="PANTHER" id="PTHR30458">
    <property type="entry name" value="PHENYLACETIC ACID DEGRADATION PROTEIN PAA"/>
    <property type="match status" value="1"/>
</dbReference>
<dbReference type="Pfam" id="PF05138">
    <property type="entry name" value="PaaA_PaaC"/>
    <property type="match status" value="1"/>
</dbReference>
<organism evidence="1 2">
    <name type="scientific">Marininema halotolerans</name>
    <dbReference type="NCBI Taxonomy" id="1155944"/>
    <lineage>
        <taxon>Bacteria</taxon>
        <taxon>Bacillati</taxon>
        <taxon>Bacillota</taxon>
        <taxon>Bacilli</taxon>
        <taxon>Bacillales</taxon>
        <taxon>Thermoactinomycetaceae</taxon>
        <taxon>Marininema</taxon>
    </lineage>
</organism>
<keyword evidence="2" id="KW-1185">Reference proteome</keyword>
<dbReference type="AlphaFoldDB" id="A0A1I6UJX8"/>
<sequence>MNQLSRGMDISDPIYQKALKDLLFQLADDELCIGHRDSEWLGLAPDIEEDVAFSSIAQDEVGHATFYYERLAEIGEQDSDTLAFGRGSHERRNACLTERENGDWAYSIVRHFFYDTFDALRLEALAKSSYPPLAEGVAKIQREERYHLLHMHLWFVRLCLAGGEARKRMETAIWKVWPDISGLFSWGAWEEELLQRQVIHTSSLVLQQQWEERIRPVFAEAGIEWIEAMPEPVKKGRLGDHFPELNHLLGELSSVYALDPAARW</sequence>
<dbReference type="EMBL" id="FPAA01000017">
    <property type="protein sequence ID" value="SFT01587.1"/>
    <property type="molecule type" value="Genomic_DNA"/>
</dbReference>
<proteinExistence type="predicted"/>
<dbReference type="SUPFAM" id="SSF47240">
    <property type="entry name" value="Ferritin-like"/>
    <property type="match status" value="1"/>
</dbReference>
<dbReference type="Gene3D" id="1.20.1260.10">
    <property type="match status" value="1"/>
</dbReference>
<evidence type="ECO:0000313" key="2">
    <source>
        <dbReference type="Proteomes" id="UP000198660"/>
    </source>
</evidence>